<protein>
    <submittedName>
        <fullName evidence="1">Uncharacterized protein</fullName>
    </submittedName>
</protein>
<accession>A0YGB4</accession>
<proteinExistence type="predicted"/>
<dbReference type="Proteomes" id="UP000004931">
    <property type="component" value="Unassembled WGS sequence"/>
</dbReference>
<dbReference type="eggNOG" id="ENOG502ZVGB">
    <property type="taxonomic scope" value="Bacteria"/>
</dbReference>
<comment type="caution">
    <text evidence="1">The sequence shown here is derived from an EMBL/GenBank/DDBJ whole genome shotgun (WGS) entry which is preliminary data.</text>
</comment>
<gene>
    <name evidence="1" type="ORF">GP2143_11222</name>
</gene>
<name>A0YGB4_9GAMM</name>
<reference evidence="1 2" key="1">
    <citation type="journal article" date="2010" name="J. Bacteriol.">
        <title>Genome sequence of the oligotrophic marine Gammaproteobacterium HTCC2143, isolated from the Oregon Coast.</title>
        <authorList>
            <person name="Oh H.M."/>
            <person name="Kang I."/>
            <person name="Ferriera S."/>
            <person name="Giovannoni S.J."/>
            <person name="Cho J.C."/>
        </authorList>
    </citation>
    <scope>NUCLEOTIDE SEQUENCE [LARGE SCALE GENOMIC DNA]</scope>
    <source>
        <strain evidence="1 2">HTCC2143</strain>
    </source>
</reference>
<evidence type="ECO:0000313" key="2">
    <source>
        <dbReference type="Proteomes" id="UP000004931"/>
    </source>
</evidence>
<organism evidence="1 2">
    <name type="scientific">marine gamma proteobacterium HTCC2143</name>
    <dbReference type="NCBI Taxonomy" id="247633"/>
    <lineage>
        <taxon>Bacteria</taxon>
        <taxon>Pseudomonadati</taxon>
        <taxon>Pseudomonadota</taxon>
        <taxon>Gammaproteobacteria</taxon>
        <taxon>Cellvibrionales</taxon>
        <taxon>Spongiibacteraceae</taxon>
        <taxon>BD1-7 clade</taxon>
    </lineage>
</organism>
<sequence length="155" mass="17811">MQKKTSTMTAESFQLVKCLVENRDGQKSYRLLERDNFDLWHYLVSTKHNITLLESSLCLWVNEAEFAAKEAIYRRAGSIEKADRIRLMVFDDTGNFANITRYVPNEDALQLESILVSHVPLAQRNADQYSMSRDHGFLIITGPLQQIKLLDSATE</sequence>
<keyword evidence="2" id="KW-1185">Reference proteome</keyword>
<dbReference type="AlphaFoldDB" id="A0YGB4"/>
<evidence type="ECO:0000313" key="1">
    <source>
        <dbReference type="EMBL" id="EAW30140.1"/>
    </source>
</evidence>
<dbReference type="EMBL" id="AAVT01000010">
    <property type="protein sequence ID" value="EAW30140.1"/>
    <property type="molecule type" value="Genomic_DNA"/>
</dbReference>